<evidence type="ECO:0000313" key="3">
    <source>
        <dbReference type="Proteomes" id="UP000266841"/>
    </source>
</evidence>
<feature type="region of interest" description="Disordered" evidence="1">
    <location>
        <begin position="60"/>
        <end position="103"/>
    </location>
</feature>
<dbReference type="Proteomes" id="UP000266841">
    <property type="component" value="Unassembled WGS sequence"/>
</dbReference>
<reference evidence="2 3" key="1">
    <citation type="journal article" date="2012" name="Genome Biol.">
        <title>Genome and low-iron response of an oceanic diatom adapted to chronic iron limitation.</title>
        <authorList>
            <person name="Lommer M."/>
            <person name="Specht M."/>
            <person name="Roy A.S."/>
            <person name="Kraemer L."/>
            <person name="Andreson R."/>
            <person name="Gutowska M.A."/>
            <person name="Wolf J."/>
            <person name="Bergner S.V."/>
            <person name="Schilhabel M.B."/>
            <person name="Klostermeier U.C."/>
            <person name="Beiko R.G."/>
            <person name="Rosenstiel P."/>
            <person name="Hippler M."/>
            <person name="Laroche J."/>
        </authorList>
    </citation>
    <scope>NUCLEOTIDE SEQUENCE [LARGE SCALE GENOMIC DNA]</scope>
    <source>
        <strain evidence="2 3">CCMP1005</strain>
    </source>
</reference>
<dbReference type="EMBL" id="AGNL01004759">
    <property type="protein sequence ID" value="EJK73163.1"/>
    <property type="molecule type" value="Genomic_DNA"/>
</dbReference>
<protein>
    <submittedName>
        <fullName evidence="2">Uncharacterized protein</fullName>
    </submittedName>
</protein>
<comment type="caution">
    <text evidence="2">The sequence shown here is derived from an EMBL/GenBank/DDBJ whole genome shotgun (WGS) entry which is preliminary data.</text>
</comment>
<name>K0T3D2_THAOC</name>
<gene>
    <name evidence="2" type="ORF">THAOC_05230</name>
</gene>
<feature type="compositionally biased region" description="Basic and acidic residues" evidence="1">
    <location>
        <begin position="60"/>
        <end position="71"/>
    </location>
</feature>
<feature type="compositionally biased region" description="Pro residues" evidence="1">
    <location>
        <begin position="90"/>
        <end position="102"/>
    </location>
</feature>
<organism evidence="2 3">
    <name type="scientific">Thalassiosira oceanica</name>
    <name type="common">Marine diatom</name>
    <dbReference type="NCBI Taxonomy" id="159749"/>
    <lineage>
        <taxon>Eukaryota</taxon>
        <taxon>Sar</taxon>
        <taxon>Stramenopiles</taxon>
        <taxon>Ochrophyta</taxon>
        <taxon>Bacillariophyta</taxon>
        <taxon>Coscinodiscophyceae</taxon>
        <taxon>Thalassiosirophycidae</taxon>
        <taxon>Thalassiosirales</taxon>
        <taxon>Thalassiosiraceae</taxon>
        <taxon>Thalassiosira</taxon>
    </lineage>
</organism>
<evidence type="ECO:0000256" key="1">
    <source>
        <dbReference type="SAM" id="MobiDB-lite"/>
    </source>
</evidence>
<dbReference type="AlphaFoldDB" id="K0T3D2"/>
<keyword evidence="3" id="KW-1185">Reference proteome</keyword>
<evidence type="ECO:0000313" key="2">
    <source>
        <dbReference type="EMBL" id="EJK73163.1"/>
    </source>
</evidence>
<accession>K0T3D2</accession>
<sequence length="206" mass="22000">MLLSPAKVVGTAQTLELQIQNIHVEFGSGNRKKVFALTQSVLVTSSGGLRVKGSDKLEVDGERLLKGDTKAPKAPKGTKQRKGPKGPMGPKGPTPSPTPSPIAPAIHAMIIPAAAAGAGIEEPKHLDTLHATIIPAAAAGARKEEQQHELHKEGTNREFGEEFNIFWRSATKATIEKKKQLHSTRDPWVCLPSEFGFADQTTPLPG</sequence>
<proteinExistence type="predicted"/>